<dbReference type="VEuPathDB" id="FungiDB:PLEOSDRAFT_1109160"/>
<reference evidence="3" key="1">
    <citation type="journal article" date="2014" name="Proc. Natl. Acad. Sci. U.S.A.">
        <title>Extensive sampling of basidiomycete genomes demonstrates inadequacy of the white-rot/brown-rot paradigm for wood decay fungi.</title>
        <authorList>
            <person name="Riley R."/>
            <person name="Salamov A.A."/>
            <person name="Brown D.W."/>
            <person name="Nagy L.G."/>
            <person name="Floudas D."/>
            <person name="Held B.W."/>
            <person name="Levasseur A."/>
            <person name="Lombard V."/>
            <person name="Morin E."/>
            <person name="Otillar R."/>
            <person name="Lindquist E.A."/>
            <person name="Sun H."/>
            <person name="LaButti K.M."/>
            <person name="Schmutz J."/>
            <person name="Jabbour D."/>
            <person name="Luo H."/>
            <person name="Baker S.E."/>
            <person name="Pisabarro A.G."/>
            <person name="Walton J.D."/>
            <person name="Blanchette R.A."/>
            <person name="Henrissat B."/>
            <person name="Martin F."/>
            <person name="Cullen D."/>
            <person name="Hibbett D.S."/>
            <person name="Grigoriev I.V."/>
        </authorList>
    </citation>
    <scope>NUCLEOTIDE SEQUENCE [LARGE SCALE GENOMIC DNA]</scope>
    <source>
        <strain evidence="3">PC15</strain>
    </source>
</reference>
<dbReference type="HOGENOM" id="CLU_1826079_0_0_1"/>
<evidence type="ECO:0000256" key="1">
    <source>
        <dbReference type="SAM" id="MobiDB-lite"/>
    </source>
</evidence>
<accession>A0A067N6Q0</accession>
<organism evidence="2 3">
    <name type="scientific">Pleurotus ostreatus (strain PC15)</name>
    <name type="common">Oyster mushroom</name>
    <dbReference type="NCBI Taxonomy" id="1137138"/>
    <lineage>
        <taxon>Eukaryota</taxon>
        <taxon>Fungi</taxon>
        <taxon>Dikarya</taxon>
        <taxon>Basidiomycota</taxon>
        <taxon>Agaricomycotina</taxon>
        <taxon>Agaricomycetes</taxon>
        <taxon>Agaricomycetidae</taxon>
        <taxon>Agaricales</taxon>
        <taxon>Pleurotineae</taxon>
        <taxon>Pleurotaceae</taxon>
        <taxon>Pleurotus</taxon>
    </lineage>
</organism>
<dbReference type="Proteomes" id="UP000027073">
    <property type="component" value="Unassembled WGS sequence"/>
</dbReference>
<name>A0A067N6Q0_PLEO1</name>
<sequence>MDVDVDVDPLPRQVWVSLPLEDSVIAPSSEPNIPGLVITQSHNKANNKLKVNKTTRNIIVDGGCICCSSFSSLPYVSLTDSTKWPTESNRIPNNADDELDLQTNHISWILTLPNPEKVHQQDASTQTVPEKHKNTNRNLTT</sequence>
<dbReference type="AlphaFoldDB" id="A0A067N6Q0"/>
<evidence type="ECO:0000313" key="2">
    <source>
        <dbReference type="EMBL" id="KDQ23519.1"/>
    </source>
</evidence>
<gene>
    <name evidence="2" type="ORF">PLEOSDRAFT_1109160</name>
</gene>
<protein>
    <submittedName>
        <fullName evidence="2">Uncharacterized protein</fullName>
    </submittedName>
</protein>
<proteinExistence type="predicted"/>
<evidence type="ECO:0000313" key="3">
    <source>
        <dbReference type="Proteomes" id="UP000027073"/>
    </source>
</evidence>
<dbReference type="EMBL" id="KL198013">
    <property type="protein sequence ID" value="KDQ23519.1"/>
    <property type="molecule type" value="Genomic_DNA"/>
</dbReference>
<dbReference type="InParanoid" id="A0A067N6Q0"/>
<feature type="region of interest" description="Disordered" evidence="1">
    <location>
        <begin position="117"/>
        <end position="141"/>
    </location>
</feature>